<protein>
    <recommendedName>
        <fullName evidence="1">Immunoglobulin I-set domain-containing protein</fullName>
    </recommendedName>
</protein>
<feature type="non-terminal residue" evidence="2">
    <location>
        <position position="114"/>
    </location>
</feature>
<keyword evidence="3" id="KW-1185">Reference proteome</keyword>
<organism evidence="2 3">
    <name type="scientific">Spodoptera exigua</name>
    <name type="common">Beet armyworm</name>
    <name type="synonym">Noctua fulgens</name>
    <dbReference type="NCBI Taxonomy" id="7107"/>
    <lineage>
        <taxon>Eukaryota</taxon>
        <taxon>Metazoa</taxon>
        <taxon>Ecdysozoa</taxon>
        <taxon>Arthropoda</taxon>
        <taxon>Hexapoda</taxon>
        <taxon>Insecta</taxon>
        <taxon>Pterygota</taxon>
        <taxon>Neoptera</taxon>
        <taxon>Endopterygota</taxon>
        <taxon>Lepidoptera</taxon>
        <taxon>Glossata</taxon>
        <taxon>Ditrysia</taxon>
        <taxon>Noctuoidea</taxon>
        <taxon>Noctuidae</taxon>
        <taxon>Amphipyrinae</taxon>
        <taxon>Spodoptera</taxon>
    </lineage>
</organism>
<feature type="non-terminal residue" evidence="2">
    <location>
        <position position="1"/>
    </location>
</feature>
<dbReference type="InterPro" id="IPR013783">
    <property type="entry name" value="Ig-like_fold"/>
</dbReference>
<feature type="domain" description="Immunoglobulin I-set" evidence="1">
    <location>
        <begin position="5"/>
        <end position="43"/>
    </location>
</feature>
<reference evidence="2" key="1">
    <citation type="submission" date="2020-08" db="EMBL/GenBank/DDBJ databases">
        <title>Spodoptera exigua strain:BAW_Kor-Di-RS1 Genome sequencing and assembly.</title>
        <authorList>
            <person name="Kim J."/>
            <person name="Nam H.Y."/>
            <person name="Kwon M."/>
            <person name="Choi J.H."/>
            <person name="Cho S.R."/>
            <person name="Kim G.-H."/>
        </authorList>
    </citation>
    <scope>NUCLEOTIDE SEQUENCE</scope>
    <source>
        <strain evidence="2">BAW_Kor-Di-RS1</strain>
        <tissue evidence="2">Whole-body</tissue>
    </source>
</reference>
<dbReference type="EMBL" id="JACKWZ010000040">
    <property type="protein sequence ID" value="KAF9419705.1"/>
    <property type="molecule type" value="Genomic_DNA"/>
</dbReference>
<dbReference type="Gene3D" id="2.60.40.10">
    <property type="entry name" value="Immunoglobulins"/>
    <property type="match status" value="2"/>
</dbReference>
<dbReference type="InterPro" id="IPR036179">
    <property type="entry name" value="Ig-like_dom_sf"/>
</dbReference>
<comment type="caution">
    <text evidence="2">The sequence shown here is derived from an EMBL/GenBank/DDBJ whole genome shotgun (WGS) entry which is preliminary data.</text>
</comment>
<accession>A0A835LCV2</accession>
<evidence type="ECO:0000259" key="1">
    <source>
        <dbReference type="Pfam" id="PF07679"/>
    </source>
</evidence>
<evidence type="ECO:0000313" key="2">
    <source>
        <dbReference type="EMBL" id="KAF9419705.1"/>
    </source>
</evidence>
<dbReference type="Pfam" id="PF07679">
    <property type="entry name" value="I-set"/>
    <property type="match status" value="1"/>
</dbReference>
<dbReference type="SUPFAM" id="SSF48726">
    <property type="entry name" value="Immunoglobulin"/>
    <property type="match status" value="2"/>
</dbReference>
<dbReference type="InterPro" id="IPR013098">
    <property type="entry name" value="Ig_I-set"/>
</dbReference>
<proteinExistence type="predicted"/>
<dbReference type="AlphaFoldDB" id="A0A835LCV2"/>
<dbReference type="Proteomes" id="UP000648187">
    <property type="component" value="Unassembled WGS sequence"/>
</dbReference>
<evidence type="ECO:0000313" key="3">
    <source>
        <dbReference type="Proteomes" id="UP000648187"/>
    </source>
</evidence>
<gene>
    <name evidence="2" type="ORF">HW555_003824</name>
</gene>
<name>A0A835LCV2_SPOEX</name>
<sequence>FIAESREGTLRLNITAATDADEGDYTCEAVNNIGFIYCTGHLKIGNPPRIVRMPGDLHLPEHDNTKIKILYTGDQPADVVLTKDGHKLSDSPHFKYTVFDDYILIFIKDITKDD</sequence>